<dbReference type="Gene3D" id="1.10.1660.10">
    <property type="match status" value="1"/>
</dbReference>
<dbReference type="GO" id="GO:0003700">
    <property type="term" value="F:DNA-binding transcription factor activity"/>
    <property type="evidence" value="ECO:0007669"/>
    <property type="project" value="InterPro"/>
</dbReference>
<dbReference type="AlphaFoldDB" id="A0A3N0I8K8"/>
<dbReference type="InterPro" id="IPR047057">
    <property type="entry name" value="MerR_fam"/>
</dbReference>
<keyword evidence="1" id="KW-0678">Repressor</keyword>
<dbReference type="Proteomes" id="UP000271472">
    <property type="component" value="Unassembled WGS sequence"/>
</dbReference>
<dbReference type="PANTHER" id="PTHR30204:SF69">
    <property type="entry name" value="MERR-FAMILY TRANSCRIPTIONAL REGULATOR"/>
    <property type="match status" value="1"/>
</dbReference>
<keyword evidence="4" id="KW-0804">Transcription</keyword>
<comment type="caution">
    <text evidence="6">The sequence shown here is derived from an EMBL/GenBank/DDBJ whole genome shotgun (WGS) entry which is preliminary data.</text>
</comment>
<dbReference type="InterPro" id="IPR000551">
    <property type="entry name" value="MerR-type_HTH_dom"/>
</dbReference>
<dbReference type="EMBL" id="QIBZ01000022">
    <property type="protein sequence ID" value="RNM32936.1"/>
    <property type="molecule type" value="Genomic_DNA"/>
</dbReference>
<keyword evidence="3" id="KW-0238">DNA-binding</keyword>
<evidence type="ECO:0000256" key="1">
    <source>
        <dbReference type="ARBA" id="ARBA00022491"/>
    </source>
</evidence>
<evidence type="ECO:0000313" key="6">
    <source>
        <dbReference type="EMBL" id="RNM32936.1"/>
    </source>
</evidence>
<reference evidence="7" key="1">
    <citation type="submission" date="2018-05" db="EMBL/GenBank/DDBJ databases">
        <title>Genome Sequencing of selected type strains of the family Eggerthellaceae.</title>
        <authorList>
            <person name="Danylec N."/>
            <person name="Stoll D.A."/>
            <person name="Doetsch A."/>
            <person name="Huch M."/>
        </authorList>
    </citation>
    <scope>NUCLEOTIDE SEQUENCE [LARGE SCALE GENOMIC DNA]</scope>
    <source>
        <strain evidence="7">DSM 22006</strain>
    </source>
</reference>
<proteinExistence type="predicted"/>
<dbReference type="GO" id="GO:0003677">
    <property type="term" value="F:DNA binding"/>
    <property type="evidence" value="ECO:0007669"/>
    <property type="project" value="UniProtKB-KW"/>
</dbReference>
<keyword evidence="2" id="KW-0805">Transcription regulation</keyword>
<dbReference type="PANTHER" id="PTHR30204">
    <property type="entry name" value="REDOX-CYCLING DRUG-SENSING TRANSCRIPTIONAL ACTIVATOR SOXR"/>
    <property type="match status" value="1"/>
</dbReference>
<accession>A0A3N0I8K8</accession>
<evidence type="ECO:0000313" key="7">
    <source>
        <dbReference type="Proteomes" id="UP000271472"/>
    </source>
</evidence>
<dbReference type="Pfam" id="PF13411">
    <property type="entry name" value="MerR_1"/>
    <property type="match status" value="1"/>
</dbReference>
<evidence type="ECO:0000256" key="2">
    <source>
        <dbReference type="ARBA" id="ARBA00023015"/>
    </source>
</evidence>
<evidence type="ECO:0000256" key="4">
    <source>
        <dbReference type="ARBA" id="ARBA00023163"/>
    </source>
</evidence>
<evidence type="ECO:0000256" key="3">
    <source>
        <dbReference type="ARBA" id="ARBA00023125"/>
    </source>
</evidence>
<dbReference type="SMART" id="SM00422">
    <property type="entry name" value="HTH_MERR"/>
    <property type="match status" value="1"/>
</dbReference>
<feature type="domain" description="HTH merR-type" evidence="5">
    <location>
        <begin position="21"/>
        <end position="91"/>
    </location>
</feature>
<dbReference type="PROSITE" id="PS50937">
    <property type="entry name" value="HTH_MERR_2"/>
    <property type="match status" value="1"/>
</dbReference>
<gene>
    <name evidence="6" type="ORF">DMP05_09200</name>
</gene>
<evidence type="ECO:0000259" key="5">
    <source>
        <dbReference type="PROSITE" id="PS50937"/>
    </source>
</evidence>
<organism evidence="6 7">
    <name type="scientific">Slackia isoflavoniconvertens</name>
    <dbReference type="NCBI Taxonomy" id="572010"/>
    <lineage>
        <taxon>Bacteria</taxon>
        <taxon>Bacillati</taxon>
        <taxon>Actinomycetota</taxon>
        <taxon>Coriobacteriia</taxon>
        <taxon>Eggerthellales</taxon>
        <taxon>Eggerthellaceae</taxon>
        <taxon>Slackia</taxon>
    </lineage>
</organism>
<name>A0A3N0I8K8_9ACTN</name>
<sequence length="295" mass="32815">MMGESVRRLLVADGRCMKEELLSIGEFAKLRGVSVKSLRYYERVGALKPAYVNEESGYRYYSINQISDLDMVTTFIELGVPLKEIASTAALGYGQSELIEKGRELARERIGRAEAQLLQLDRYADEIAESQRFQSKKRYEREFAERLLLCAPLGGDFDMRRYARVTSAIYEAAPGMRLVPLYTEGVARGLGAPFLDVSSGEENGLIAYVQVEMLPSYPFDAEAATRVALEKGMTLVRLPAGRYSCDRVRSADFSECFQFGLDKIGAANGPVLLAEQWEPASTPHAFVLEAQAFVS</sequence>
<keyword evidence="7" id="KW-1185">Reference proteome</keyword>
<dbReference type="InterPro" id="IPR009061">
    <property type="entry name" value="DNA-bd_dom_put_sf"/>
</dbReference>
<protein>
    <recommendedName>
        <fullName evidence="5">HTH merR-type domain-containing protein</fullName>
    </recommendedName>
</protein>
<dbReference type="SUPFAM" id="SSF46955">
    <property type="entry name" value="Putative DNA-binding domain"/>
    <property type="match status" value="1"/>
</dbReference>